<dbReference type="PANTHER" id="PTHR47186">
    <property type="entry name" value="LEUCINE-RICH REPEAT-CONTAINING PROTEIN 57"/>
    <property type="match status" value="1"/>
</dbReference>
<gene>
    <name evidence="3" type="ORF">PanWU01x14_020190</name>
</gene>
<dbReference type="InterPro" id="IPR055414">
    <property type="entry name" value="LRR_R13L4/SHOC2-like"/>
</dbReference>
<accession>A0A2P5DYK5</accession>
<dbReference type="Gene3D" id="3.80.10.10">
    <property type="entry name" value="Ribonuclease Inhibitor"/>
    <property type="match status" value="1"/>
</dbReference>
<dbReference type="Pfam" id="PF23598">
    <property type="entry name" value="LRR_14"/>
    <property type="match status" value="1"/>
</dbReference>
<sequence length="288" mass="33004">ISIESDYSLDLDLGVRIKKGIGSLKELQTLMSVRAYPSMVDLARELETLRKLKILSINQLTEEIGKDLGASIEKMNDLEELYLHAINEHEFLDMRCISSPPPLIRFLKLSCRLQQLPDWISKLQNLQGLELRHSKLTNELSQYLKDLPNLAYLDMYQTYDCEELHFVEGGFRKLKQLVLRKFEELKVVKIERGALPLLEGLIFGSSPLMKEIPSDIQHLTNLKSLLFIDMPREFVAGLQPDGDGTSSHSWKIQHVPSVIFSYKSKGEIYDSYKLGESNLLELLQKQAN</sequence>
<evidence type="ECO:0000313" key="4">
    <source>
        <dbReference type="Proteomes" id="UP000237105"/>
    </source>
</evidence>
<organism evidence="3 4">
    <name type="scientific">Parasponia andersonii</name>
    <name type="common">Sponia andersonii</name>
    <dbReference type="NCBI Taxonomy" id="3476"/>
    <lineage>
        <taxon>Eukaryota</taxon>
        <taxon>Viridiplantae</taxon>
        <taxon>Streptophyta</taxon>
        <taxon>Embryophyta</taxon>
        <taxon>Tracheophyta</taxon>
        <taxon>Spermatophyta</taxon>
        <taxon>Magnoliopsida</taxon>
        <taxon>eudicotyledons</taxon>
        <taxon>Gunneridae</taxon>
        <taxon>Pentapetalae</taxon>
        <taxon>rosids</taxon>
        <taxon>fabids</taxon>
        <taxon>Rosales</taxon>
        <taxon>Cannabaceae</taxon>
        <taxon>Parasponia</taxon>
    </lineage>
</organism>
<keyword evidence="4" id="KW-1185">Reference proteome</keyword>
<protein>
    <submittedName>
        <fullName evidence="3">LRR domain containing protein</fullName>
    </submittedName>
</protein>
<dbReference type="SUPFAM" id="SSF52058">
    <property type="entry name" value="L domain-like"/>
    <property type="match status" value="1"/>
</dbReference>
<feature type="non-terminal residue" evidence="3">
    <location>
        <position position="1"/>
    </location>
</feature>
<dbReference type="STRING" id="3476.A0A2P5DYK5"/>
<evidence type="ECO:0000259" key="2">
    <source>
        <dbReference type="Pfam" id="PF23598"/>
    </source>
</evidence>
<proteinExistence type="predicted"/>
<dbReference type="OrthoDB" id="598235at2759"/>
<reference evidence="4" key="1">
    <citation type="submission" date="2016-06" db="EMBL/GenBank/DDBJ databases">
        <title>Parallel loss of symbiosis genes in relatives of nitrogen-fixing non-legume Parasponia.</title>
        <authorList>
            <person name="Van Velzen R."/>
            <person name="Holmer R."/>
            <person name="Bu F."/>
            <person name="Rutten L."/>
            <person name="Van Zeijl A."/>
            <person name="Liu W."/>
            <person name="Santuari L."/>
            <person name="Cao Q."/>
            <person name="Sharma T."/>
            <person name="Shen D."/>
            <person name="Roswanjaya Y."/>
            <person name="Wardhani T."/>
            <person name="Kalhor M.S."/>
            <person name="Jansen J."/>
            <person name="Van den Hoogen J."/>
            <person name="Gungor B."/>
            <person name="Hartog M."/>
            <person name="Hontelez J."/>
            <person name="Verver J."/>
            <person name="Yang W.-C."/>
            <person name="Schijlen E."/>
            <person name="Repin R."/>
            <person name="Schilthuizen M."/>
            <person name="Schranz E."/>
            <person name="Heidstra R."/>
            <person name="Miyata K."/>
            <person name="Fedorova E."/>
            <person name="Kohlen W."/>
            <person name="Bisseling T."/>
            <person name="Smit S."/>
            <person name="Geurts R."/>
        </authorList>
    </citation>
    <scope>NUCLEOTIDE SEQUENCE [LARGE SCALE GENOMIC DNA]</scope>
    <source>
        <strain evidence="4">cv. WU1-14</strain>
    </source>
</reference>
<dbReference type="InterPro" id="IPR032675">
    <property type="entry name" value="LRR_dom_sf"/>
</dbReference>
<evidence type="ECO:0000313" key="3">
    <source>
        <dbReference type="EMBL" id="PON78381.1"/>
    </source>
</evidence>
<feature type="domain" description="Disease resistance R13L4/SHOC-2-like LRR" evidence="2">
    <location>
        <begin position="9"/>
        <end position="225"/>
    </location>
</feature>
<dbReference type="PANTHER" id="PTHR47186:SF3">
    <property type="entry name" value="OS09G0267800 PROTEIN"/>
    <property type="match status" value="1"/>
</dbReference>
<evidence type="ECO:0000256" key="1">
    <source>
        <dbReference type="ARBA" id="ARBA00022737"/>
    </source>
</evidence>
<name>A0A2P5DYK5_PARAD</name>
<dbReference type="Proteomes" id="UP000237105">
    <property type="component" value="Unassembled WGS sequence"/>
</dbReference>
<keyword evidence="1" id="KW-0677">Repeat</keyword>
<dbReference type="EMBL" id="JXTB01000009">
    <property type="protein sequence ID" value="PON78381.1"/>
    <property type="molecule type" value="Genomic_DNA"/>
</dbReference>
<comment type="caution">
    <text evidence="3">The sequence shown here is derived from an EMBL/GenBank/DDBJ whole genome shotgun (WGS) entry which is preliminary data.</text>
</comment>
<dbReference type="AlphaFoldDB" id="A0A2P5DYK5"/>